<reference evidence="2" key="2">
    <citation type="submission" date="2025-08" db="UniProtKB">
        <authorList>
            <consortium name="RefSeq"/>
        </authorList>
    </citation>
    <scope>IDENTIFICATION</scope>
</reference>
<accession>A0A1U8NXN3</accession>
<reference evidence="1" key="1">
    <citation type="journal article" date="2020" name="Nat. Genet.">
        <title>Genomic diversifications of five Gossypium allopolyploid species and their impact on cotton improvement.</title>
        <authorList>
            <person name="Chen Z.J."/>
            <person name="Sreedasyam A."/>
            <person name="Ando A."/>
            <person name="Song Q."/>
            <person name="De Santiago L.M."/>
            <person name="Hulse-Kemp A.M."/>
            <person name="Ding M."/>
            <person name="Ye W."/>
            <person name="Kirkbride R.C."/>
            <person name="Jenkins J."/>
            <person name="Plott C."/>
            <person name="Lovell J."/>
            <person name="Lin Y.M."/>
            <person name="Vaughn R."/>
            <person name="Liu B."/>
            <person name="Simpson S."/>
            <person name="Scheffler B.E."/>
            <person name="Wen L."/>
            <person name="Saski C.A."/>
            <person name="Grover C.E."/>
            <person name="Hu G."/>
            <person name="Conover J.L."/>
            <person name="Carlson J.W."/>
            <person name="Shu S."/>
            <person name="Boston L.B."/>
            <person name="Williams M."/>
            <person name="Peterson D.G."/>
            <person name="McGee K."/>
            <person name="Jones D.C."/>
            <person name="Wendel J.F."/>
            <person name="Stelly D.M."/>
            <person name="Grimwood J."/>
            <person name="Schmutz J."/>
        </authorList>
    </citation>
    <scope>NUCLEOTIDE SEQUENCE [LARGE SCALE GENOMIC DNA]</scope>
    <source>
        <strain evidence="1">cv. TM-1</strain>
    </source>
</reference>
<evidence type="ECO:0000313" key="1">
    <source>
        <dbReference type="Proteomes" id="UP000818029"/>
    </source>
</evidence>
<dbReference type="KEGG" id="ghi:107952014"/>
<sequence length="202" mass="23267">MITSVLFVGTKQRKSYMCFGIVRQRNKCGCRLSLWINNTCFSPSLYSMSSAILGSSKIIILLVFEHPRQTIGYIFSLMVWLIEALEVLLLMECYENKMEAGSWGTITIWESAQFSRLNYGHSRWHTYSTSKGLNKATMQIDNLEVVRALPDGMLVDVGITVIRRVQWIMRTEGQWLIMYIPREINLVADGLAKLSLEWESRL</sequence>
<gene>
    <name evidence="2" type="primary">LOC107952014</name>
</gene>
<dbReference type="Proteomes" id="UP000818029">
    <property type="component" value="Chromosome A02"/>
</dbReference>
<dbReference type="GeneID" id="107952014"/>
<organism evidence="1 2">
    <name type="scientific">Gossypium hirsutum</name>
    <name type="common">Upland cotton</name>
    <name type="synonym">Gossypium mexicanum</name>
    <dbReference type="NCBI Taxonomy" id="3635"/>
    <lineage>
        <taxon>Eukaryota</taxon>
        <taxon>Viridiplantae</taxon>
        <taxon>Streptophyta</taxon>
        <taxon>Embryophyta</taxon>
        <taxon>Tracheophyta</taxon>
        <taxon>Spermatophyta</taxon>
        <taxon>Magnoliopsida</taxon>
        <taxon>eudicotyledons</taxon>
        <taxon>Gunneridae</taxon>
        <taxon>Pentapetalae</taxon>
        <taxon>rosids</taxon>
        <taxon>malvids</taxon>
        <taxon>Malvales</taxon>
        <taxon>Malvaceae</taxon>
        <taxon>Malvoideae</taxon>
        <taxon>Gossypium</taxon>
    </lineage>
</organism>
<dbReference type="RefSeq" id="XP_016742739.1">
    <property type="nucleotide sequence ID" value="XM_016887250.2"/>
</dbReference>
<proteinExistence type="predicted"/>
<dbReference type="OrthoDB" id="10277512at2759"/>
<keyword evidence="1" id="KW-1185">Reference proteome</keyword>
<dbReference type="AlphaFoldDB" id="A0A1U8NXN3"/>
<name>A0A1U8NXN3_GOSHI</name>
<dbReference type="PaxDb" id="3635-A0A1U8NXN3"/>
<protein>
    <submittedName>
        <fullName evidence="2">Uncharacterized protein isoform X1</fullName>
    </submittedName>
</protein>
<evidence type="ECO:0000313" key="2">
    <source>
        <dbReference type="RefSeq" id="XP_016742739.1"/>
    </source>
</evidence>